<proteinExistence type="predicted"/>
<evidence type="ECO:0000313" key="2">
    <source>
        <dbReference type="Proteomes" id="UP000257109"/>
    </source>
</evidence>
<comment type="caution">
    <text evidence="1">The sequence shown here is derived from an EMBL/GenBank/DDBJ whole genome shotgun (WGS) entry which is preliminary data.</text>
</comment>
<dbReference type="STRING" id="157652.A0A371I7Z4"/>
<feature type="non-terminal residue" evidence="1">
    <location>
        <position position="1"/>
    </location>
</feature>
<dbReference type="EMBL" id="QJKJ01000695">
    <property type="protein sequence ID" value="RDY11173.1"/>
    <property type="molecule type" value="Genomic_DNA"/>
</dbReference>
<name>A0A371I7Z4_MUCPR</name>
<organism evidence="1 2">
    <name type="scientific">Mucuna pruriens</name>
    <name type="common">Velvet bean</name>
    <name type="synonym">Dolichos pruriens</name>
    <dbReference type="NCBI Taxonomy" id="157652"/>
    <lineage>
        <taxon>Eukaryota</taxon>
        <taxon>Viridiplantae</taxon>
        <taxon>Streptophyta</taxon>
        <taxon>Embryophyta</taxon>
        <taxon>Tracheophyta</taxon>
        <taxon>Spermatophyta</taxon>
        <taxon>Magnoliopsida</taxon>
        <taxon>eudicotyledons</taxon>
        <taxon>Gunneridae</taxon>
        <taxon>Pentapetalae</taxon>
        <taxon>rosids</taxon>
        <taxon>fabids</taxon>
        <taxon>Fabales</taxon>
        <taxon>Fabaceae</taxon>
        <taxon>Papilionoideae</taxon>
        <taxon>50 kb inversion clade</taxon>
        <taxon>NPAAA clade</taxon>
        <taxon>indigoferoid/millettioid clade</taxon>
        <taxon>Phaseoleae</taxon>
        <taxon>Mucuna</taxon>
    </lineage>
</organism>
<dbReference type="PANTHER" id="PTHR45835:SF99">
    <property type="entry name" value="CHROMO DOMAIN-CONTAINING PROTEIN-RELATED"/>
    <property type="match status" value="1"/>
</dbReference>
<dbReference type="AlphaFoldDB" id="A0A371I7Z4"/>
<evidence type="ECO:0000313" key="1">
    <source>
        <dbReference type="EMBL" id="RDY11173.1"/>
    </source>
</evidence>
<sequence>MCSFCNTINTLTLHIFTGITIVNVKGLIDWTEEVATRQSFILLKGKLVMPKQSPHIPKLIPEFHNSPFGDHSNFSKTFKRLSNVVYWEPVSRQCNKCETLSPAGLLQPLPITTRIWSDISMDFIGDLPKAKGLDTVLVEVDRLTK</sequence>
<accession>A0A371I7Z4</accession>
<dbReference type="OrthoDB" id="1297691at2759"/>
<keyword evidence="2" id="KW-1185">Reference proteome</keyword>
<evidence type="ECO:0008006" key="3">
    <source>
        <dbReference type="Google" id="ProtNLM"/>
    </source>
</evidence>
<gene>
    <name evidence="1" type="ORF">CR513_04212</name>
</gene>
<dbReference type="Proteomes" id="UP000257109">
    <property type="component" value="Unassembled WGS sequence"/>
</dbReference>
<dbReference type="PANTHER" id="PTHR45835">
    <property type="entry name" value="YALI0A06105P"/>
    <property type="match status" value="1"/>
</dbReference>
<protein>
    <recommendedName>
        <fullName evidence="3">Integrase zinc-binding domain-containing protein</fullName>
    </recommendedName>
</protein>
<reference evidence="1" key="1">
    <citation type="submission" date="2018-05" db="EMBL/GenBank/DDBJ databases">
        <title>Draft genome of Mucuna pruriens seed.</title>
        <authorList>
            <person name="Nnadi N.E."/>
            <person name="Vos R."/>
            <person name="Hasami M.H."/>
            <person name="Devisetty U.K."/>
            <person name="Aguiy J.C."/>
        </authorList>
    </citation>
    <scope>NUCLEOTIDE SEQUENCE [LARGE SCALE GENOMIC DNA]</scope>
    <source>
        <strain evidence="1">JCA_2017</strain>
    </source>
</reference>